<sequence length="66" mass="6875">MLPMTLTGSAARLLVGVVPLTVLLVLFGVLALLALALPTDRREYVLKLAPHIVKAVEKIAGGSAGR</sequence>
<protein>
    <submittedName>
        <fullName evidence="1">Uncharacterized protein</fullName>
    </submittedName>
</protein>
<evidence type="ECO:0000313" key="1">
    <source>
        <dbReference type="EMBL" id="TDW92880.1"/>
    </source>
</evidence>
<gene>
    <name evidence="1" type="ORF">EV137_0147</name>
</gene>
<organism evidence="1 2">
    <name type="scientific">Kribbella pratensis</name>
    <dbReference type="NCBI Taxonomy" id="2512112"/>
    <lineage>
        <taxon>Bacteria</taxon>
        <taxon>Bacillati</taxon>
        <taxon>Actinomycetota</taxon>
        <taxon>Actinomycetes</taxon>
        <taxon>Propionibacteriales</taxon>
        <taxon>Kribbellaceae</taxon>
        <taxon>Kribbella</taxon>
    </lineage>
</organism>
<proteinExistence type="predicted"/>
<name>A0ABY2FIE9_9ACTN</name>
<accession>A0ABY2FIE9</accession>
<evidence type="ECO:0000313" key="2">
    <source>
        <dbReference type="Proteomes" id="UP000295060"/>
    </source>
</evidence>
<dbReference type="EMBL" id="SODU01000001">
    <property type="protein sequence ID" value="TDW92880.1"/>
    <property type="molecule type" value="Genomic_DNA"/>
</dbReference>
<keyword evidence="2" id="KW-1185">Reference proteome</keyword>
<dbReference type="Proteomes" id="UP000295060">
    <property type="component" value="Unassembled WGS sequence"/>
</dbReference>
<reference evidence="1 2" key="1">
    <citation type="submission" date="2019-03" db="EMBL/GenBank/DDBJ databases">
        <title>Genomic Encyclopedia of Type Strains, Phase III (KMG-III): the genomes of soil and plant-associated and newly described type strains.</title>
        <authorList>
            <person name="Whitman W."/>
        </authorList>
    </citation>
    <scope>NUCLEOTIDE SEQUENCE [LARGE SCALE GENOMIC DNA]</scope>
    <source>
        <strain evidence="1 2">VKMAc-2574</strain>
    </source>
</reference>
<comment type="caution">
    <text evidence="1">The sequence shown here is derived from an EMBL/GenBank/DDBJ whole genome shotgun (WGS) entry which is preliminary data.</text>
</comment>